<protein>
    <submittedName>
        <fullName evidence="1">Uncharacterized protein</fullName>
    </submittedName>
</protein>
<evidence type="ECO:0000313" key="2">
    <source>
        <dbReference type="Proteomes" id="UP001369815"/>
    </source>
</evidence>
<name>A0AAX6M6T9_9PEZI</name>
<gene>
    <name evidence="1" type="ORF">Daesc_010124</name>
</gene>
<comment type="caution">
    <text evidence="1">The sequence shown here is derived from an EMBL/GenBank/DDBJ whole genome shotgun (WGS) entry which is preliminary data.</text>
</comment>
<dbReference type="Proteomes" id="UP001369815">
    <property type="component" value="Unassembled WGS sequence"/>
</dbReference>
<dbReference type="AlphaFoldDB" id="A0AAX6M6T9"/>
<reference evidence="1 2" key="1">
    <citation type="journal article" date="2024" name="Front Chem Biol">
        <title>Unveiling the potential of Daldinia eschscholtzii MFLUCC 19-0629 through bioactivity and bioinformatics studies for enhanced sustainable agriculture production.</title>
        <authorList>
            <person name="Brooks S."/>
            <person name="Weaver J.A."/>
            <person name="Klomchit A."/>
            <person name="Alharthi S.A."/>
            <person name="Onlamun T."/>
            <person name="Nurani R."/>
            <person name="Vong T.K."/>
            <person name="Alberti F."/>
            <person name="Greco C."/>
        </authorList>
    </citation>
    <scope>NUCLEOTIDE SEQUENCE [LARGE SCALE GENOMIC DNA]</scope>
    <source>
        <strain evidence="1">MFLUCC 19-0629</strain>
    </source>
</reference>
<accession>A0AAX6M6T9</accession>
<proteinExistence type="predicted"/>
<dbReference type="EMBL" id="JBANMG010000010">
    <property type="protein sequence ID" value="KAK6948358.1"/>
    <property type="molecule type" value="Genomic_DNA"/>
</dbReference>
<evidence type="ECO:0000313" key="1">
    <source>
        <dbReference type="EMBL" id="KAK6948358.1"/>
    </source>
</evidence>
<organism evidence="1 2">
    <name type="scientific">Daldinia eschscholtzii</name>
    <dbReference type="NCBI Taxonomy" id="292717"/>
    <lineage>
        <taxon>Eukaryota</taxon>
        <taxon>Fungi</taxon>
        <taxon>Dikarya</taxon>
        <taxon>Ascomycota</taxon>
        <taxon>Pezizomycotina</taxon>
        <taxon>Sordariomycetes</taxon>
        <taxon>Xylariomycetidae</taxon>
        <taxon>Xylariales</taxon>
        <taxon>Hypoxylaceae</taxon>
        <taxon>Daldinia</taxon>
    </lineage>
</organism>
<sequence>MDQISPQMNTEYLLIFSLQSADGIDQFKRIDAFVFSKKESSAVSDTYLLGRLSRIERQETVIPTLLNLIIHLNSRIPLNSQASMANITSPLRDSTAAWCGHILRMDASPSNFYEFNPRATGPHEIDHFFELQHIVYLLFTPEGTLTVDNFHDVKLGYWIDLATAVNQRENMYKVSRTDNQLKKRITWAEYAPGQQNALIRTYLARVTGGYHHDHTKIGRTVEQQVRELAVAMARRKGPWSFLTRQVGQQICAHMGWRDGALSPKEHREIGDYNRQEWMRGDGKRLTSP</sequence>
<keyword evidence="2" id="KW-1185">Reference proteome</keyword>